<keyword evidence="2" id="KW-1185">Reference proteome</keyword>
<sequence length="235" mass="26516">MENSSRAFLDAVGKSMRQIRHALGCNVIDPKLLTCAEKLQYEDYLSRQETNEAIQRLAKAGTSIRQIVRQTWHSRKLVRDVLRCQRLNVFRTWPSFLDPLLPWLDERWDWCSQCAGTLAGNTQRGFNGQSSVASQWAQRRRLAEKGNQSGLARTPSARVLARLITSDRDGLTRSEAILVAVIEDHVPDLVAARQVIGEFQPMIRSKSAAQLGQWLDTAKGSLVGLRNCCRTCDPR</sequence>
<comment type="caution">
    <text evidence="1">The sequence shown here is derived from an EMBL/GenBank/DDBJ whole genome shotgun (WGS) entry which is preliminary data.</text>
</comment>
<dbReference type="Proteomes" id="UP000600799">
    <property type="component" value="Unassembled WGS sequence"/>
</dbReference>
<dbReference type="RefSeq" id="WP_196277337.1">
    <property type="nucleotide sequence ID" value="NZ_JADQDC010000020.1"/>
</dbReference>
<evidence type="ECO:0000313" key="2">
    <source>
        <dbReference type="Proteomes" id="UP000600799"/>
    </source>
</evidence>
<name>A0ABS0HM51_9SPHN</name>
<organism evidence="1 2">
    <name type="scientific">Novosphingobium jiangmenense</name>
    <dbReference type="NCBI Taxonomy" id="2791981"/>
    <lineage>
        <taxon>Bacteria</taxon>
        <taxon>Pseudomonadati</taxon>
        <taxon>Pseudomonadota</taxon>
        <taxon>Alphaproteobacteria</taxon>
        <taxon>Sphingomonadales</taxon>
        <taxon>Sphingomonadaceae</taxon>
        <taxon>Novosphingobium</taxon>
    </lineage>
</organism>
<accession>A0ABS0HM51</accession>
<gene>
    <name evidence="1" type="ORF">I2488_18860</name>
</gene>
<evidence type="ECO:0000313" key="1">
    <source>
        <dbReference type="EMBL" id="MBF9153069.1"/>
    </source>
</evidence>
<reference evidence="1 2" key="1">
    <citation type="submission" date="2020-11" db="EMBL/GenBank/DDBJ databases">
        <title>The genome sequence of Novosphingobium sp. 1Y9A.</title>
        <authorList>
            <person name="Liu Y."/>
        </authorList>
    </citation>
    <scope>NUCLEOTIDE SEQUENCE [LARGE SCALE GENOMIC DNA]</scope>
    <source>
        <strain evidence="1 2">1Y9A</strain>
    </source>
</reference>
<protein>
    <submittedName>
        <fullName evidence="1">Transposase</fullName>
    </submittedName>
</protein>
<dbReference type="EMBL" id="JADQDC010000020">
    <property type="protein sequence ID" value="MBF9153069.1"/>
    <property type="molecule type" value="Genomic_DNA"/>
</dbReference>
<proteinExistence type="predicted"/>